<evidence type="ECO:0000313" key="2">
    <source>
        <dbReference type="Proteomes" id="UP000256405"/>
    </source>
</evidence>
<protein>
    <submittedName>
        <fullName evidence="1">Uncharacterized protein</fullName>
    </submittedName>
</protein>
<comment type="caution">
    <text evidence="1">The sequence shown here is derived from an EMBL/GenBank/DDBJ whole genome shotgun (WGS) entry which is preliminary data.</text>
</comment>
<gene>
    <name evidence="1" type="ORF">C8N25_104119</name>
</gene>
<sequence>MKEFKIYNLYIRYSARKRILFGQWVGRPMTEDRSKPEFKVFLDF</sequence>
<organism evidence="1 2">
    <name type="scientific">Algoriphagus antarcticus</name>
    <dbReference type="NCBI Taxonomy" id="238540"/>
    <lineage>
        <taxon>Bacteria</taxon>
        <taxon>Pseudomonadati</taxon>
        <taxon>Bacteroidota</taxon>
        <taxon>Cytophagia</taxon>
        <taxon>Cytophagales</taxon>
        <taxon>Cyclobacteriaceae</taxon>
        <taxon>Algoriphagus</taxon>
    </lineage>
</organism>
<keyword evidence="2" id="KW-1185">Reference proteome</keyword>
<dbReference type="Proteomes" id="UP000256405">
    <property type="component" value="Unassembled WGS sequence"/>
</dbReference>
<dbReference type="EMBL" id="QUNF01000004">
    <property type="protein sequence ID" value="REG91505.1"/>
    <property type="molecule type" value="Genomic_DNA"/>
</dbReference>
<dbReference type="AlphaFoldDB" id="A0A3E0DZZ2"/>
<proteinExistence type="predicted"/>
<name>A0A3E0DZZ2_9BACT</name>
<evidence type="ECO:0000313" key="1">
    <source>
        <dbReference type="EMBL" id="REG91505.1"/>
    </source>
</evidence>
<accession>A0A3E0DZZ2</accession>
<reference evidence="1 2" key="1">
    <citation type="submission" date="2018-08" db="EMBL/GenBank/DDBJ databases">
        <title>Genomic Encyclopedia of Archaeal and Bacterial Type Strains, Phase II (KMG-II): from individual species to whole genera.</title>
        <authorList>
            <person name="Goeker M."/>
        </authorList>
    </citation>
    <scope>NUCLEOTIDE SEQUENCE [LARGE SCALE GENOMIC DNA]</scope>
    <source>
        <strain evidence="1 2">DSM 15986</strain>
    </source>
</reference>